<protein>
    <recommendedName>
        <fullName evidence="1">Vacuolar ATPase assembly protein VMA22</fullName>
    </recommendedName>
</protein>
<dbReference type="PANTHER" id="PTHR31996">
    <property type="entry name" value="COILED-COIL DOMAIN-CONTAINING PROTEIN 115"/>
    <property type="match status" value="1"/>
</dbReference>
<dbReference type="OMA" id="RANYHNK"/>
<dbReference type="GO" id="GO:0070072">
    <property type="term" value="P:vacuolar proton-transporting V-type ATPase complex assembly"/>
    <property type="evidence" value="ECO:0007669"/>
    <property type="project" value="EnsemblFungi"/>
</dbReference>
<dbReference type="RefSeq" id="NP_982494.1">
    <property type="nucleotide sequence ID" value="NM_207847.1"/>
</dbReference>
<evidence type="ECO:0000313" key="3">
    <source>
        <dbReference type="EMBL" id="AAS50318.1"/>
    </source>
</evidence>
<keyword evidence="4" id="KW-1185">Reference proteome</keyword>
<dbReference type="OrthoDB" id="4044452at2759"/>
<gene>
    <name evidence="3" type="ORF">AGOS_AAL048W</name>
</gene>
<dbReference type="FunCoup" id="Q75EX6">
    <property type="interactions" value="77"/>
</dbReference>
<reference evidence="3 4" key="1">
    <citation type="journal article" date="2004" name="Science">
        <title>The Ashbya gossypii genome as a tool for mapping the ancient Saccharomyces cerevisiae genome.</title>
        <authorList>
            <person name="Dietrich F.S."/>
            <person name="Voegeli S."/>
            <person name="Brachat S."/>
            <person name="Lerch A."/>
            <person name="Gates K."/>
            <person name="Steiner S."/>
            <person name="Mohr C."/>
            <person name="Pohlmann R."/>
            <person name="Luedi P."/>
            <person name="Choi S."/>
            <person name="Wing R.A."/>
            <person name="Flavier A."/>
            <person name="Gaffney T.D."/>
            <person name="Philippsen P."/>
        </authorList>
    </citation>
    <scope>NUCLEOTIDE SEQUENCE [LARGE SCALE GENOMIC DNA]</scope>
    <source>
        <strain evidence="4">ATCC 10895 / CBS 109.51 / FGSC 9923 / NRRL Y-1056</strain>
    </source>
</reference>
<dbReference type="GeneID" id="4618639"/>
<dbReference type="EMBL" id="AE016814">
    <property type="protein sequence ID" value="AAS50318.1"/>
    <property type="molecule type" value="Genomic_DNA"/>
</dbReference>
<dbReference type="Proteomes" id="UP000000591">
    <property type="component" value="Chromosome I"/>
</dbReference>
<dbReference type="GO" id="GO:1990871">
    <property type="term" value="C:Vma12-Vma22 assembly complex"/>
    <property type="evidence" value="ECO:0000318"/>
    <property type="project" value="GO_Central"/>
</dbReference>
<evidence type="ECO:0000313" key="4">
    <source>
        <dbReference type="Proteomes" id="UP000000591"/>
    </source>
</evidence>
<dbReference type="STRING" id="284811.Q75EX6"/>
<accession>Q75EX6</accession>
<evidence type="ECO:0000256" key="2">
    <source>
        <dbReference type="SAM" id="MobiDB-lite"/>
    </source>
</evidence>
<dbReference type="eggNOG" id="ENOG502S50X">
    <property type="taxonomic scope" value="Eukaryota"/>
</dbReference>
<dbReference type="InParanoid" id="Q75EX6"/>
<proteinExistence type="predicted"/>
<evidence type="ECO:0000256" key="1">
    <source>
        <dbReference type="ARBA" id="ARBA00093634"/>
    </source>
</evidence>
<sequence>MGRQVVGNDDLIGLLKKLSEYDVLLDRLQGQMADGFYNLSRANYHNKDSLRGSYGRDYWDQTFAGTRFVRIEQDGVIVEDAGAKADKDETQATEGGLHNRRKDVSKKEAAQRRQKTPLYMFGGALSVPSSLRMCQEHFQRCLPVVVRLVNCRREIDVLLDELERSAAAGTCADDISQTT</sequence>
<dbReference type="Pfam" id="PF21730">
    <property type="entry name" value="Vma22_CCDC115"/>
    <property type="match status" value="1"/>
</dbReference>
<dbReference type="KEGG" id="ago:AGOS_AAL048W"/>
<dbReference type="InterPro" id="IPR040357">
    <property type="entry name" value="Vma22/CCDC115"/>
</dbReference>
<dbReference type="GO" id="GO:0051082">
    <property type="term" value="F:unfolded protein binding"/>
    <property type="evidence" value="ECO:0000318"/>
    <property type="project" value="GO_Central"/>
</dbReference>
<dbReference type="PANTHER" id="PTHR31996:SF2">
    <property type="entry name" value="COILED-COIL DOMAIN-CONTAINING PROTEIN 115"/>
    <property type="match status" value="1"/>
</dbReference>
<feature type="region of interest" description="Disordered" evidence="2">
    <location>
        <begin position="82"/>
        <end position="109"/>
    </location>
</feature>
<dbReference type="GO" id="GO:0007035">
    <property type="term" value="P:vacuolar acidification"/>
    <property type="evidence" value="ECO:0007669"/>
    <property type="project" value="EnsemblFungi"/>
</dbReference>
<organism evidence="3 4">
    <name type="scientific">Eremothecium gossypii (strain ATCC 10895 / CBS 109.51 / FGSC 9923 / NRRL Y-1056)</name>
    <name type="common">Yeast</name>
    <name type="synonym">Ashbya gossypii</name>
    <dbReference type="NCBI Taxonomy" id="284811"/>
    <lineage>
        <taxon>Eukaryota</taxon>
        <taxon>Fungi</taxon>
        <taxon>Dikarya</taxon>
        <taxon>Ascomycota</taxon>
        <taxon>Saccharomycotina</taxon>
        <taxon>Saccharomycetes</taxon>
        <taxon>Saccharomycetales</taxon>
        <taxon>Saccharomycetaceae</taxon>
        <taxon>Eremothecium</taxon>
    </lineage>
</organism>
<dbReference type="HOGENOM" id="CLU_089394_0_0_1"/>
<name>Q75EX6_EREGS</name>
<dbReference type="AlphaFoldDB" id="Q75EX6"/>
<reference evidence="4" key="2">
    <citation type="journal article" date="2013" name="G3 (Bethesda)">
        <title>Genomes of Ashbya fungi isolated from insects reveal four mating-type loci, numerous translocations, lack of transposons, and distinct gene duplications.</title>
        <authorList>
            <person name="Dietrich F.S."/>
            <person name="Voegeli S."/>
            <person name="Kuo S."/>
            <person name="Philippsen P."/>
        </authorList>
    </citation>
    <scope>GENOME REANNOTATION</scope>
    <source>
        <strain evidence="4">ATCC 10895 / CBS 109.51 / FGSC 9923 / NRRL Y-1056</strain>
    </source>
</reference>